<dbReference type="AlphaFoldDB" id="A0A852SXV6"/>
<comment type="caution">
    <text evidence="2">The sequence shown here is derived from an EMBL/GenBank/DDBJ whole genome shotgun (WGS) entry which is preliminary data.</text>
</comment>
<protein>
    <recommendedName>
        <fullName evidence="1">DUF7882 domain-containing protein</fullName>
    </recommendedName>
</protein>
<accession>A0A852SXV6</accession>
<evidence type="ECO:0000313" key="3">
    <source>
        <dbReference type="Proteomes" id="UP000589620"/>
    </source>
</evidence>
<dbReference type="RefSeq" id="WP_089909646.1">
    <property type="nucleotide sequence ID" value="NZ_BAAAPX010000001.1"/>
</dbReference>
<dbReference type="Pfam" id="PF25355">
    <property type="entry name" value="DUF7882"/>
    <property type="match status" value="1"/>
</dbReference>
<name>A0A852SXV6_9MICO</name>
<gene>
    <name evidence="2" type="ORF">BJ963_001505</name>
</gene>
<organism evidence="2 3">
    <name type="scientific">Leifsonia soli</name>
    <dbReference type="NCBI Taxonomy" id="582665"/>
    <lineage>
        <taxon>Bacteria</taxon>
        <taxon>Bacillati</taxon>
        <taxon>Actinomycetota</taxon>
        <taxon>Actinomycetes</taxon>
        <taxon>Micrococcales</taxon>
        <taxon>Microbacteriaceae</taxon>
        <taxon>Leifsonia</taxon>
    </lineage>
</organism>
<feature type="domain" description="DUF7882" evidence="1">
    <location>
        <begin position="1"/>
        <end position="97"/>
    </location>
</feature>
<evidence type="ECO:0000259" key="1">
    <source>
        <dbReference type="Pfam" id="PF25355"/>
    </source>
</evidence>
<proteinExistence type="predicted"/>
<dbReference type="EMBL" id="JACCBJ010000001">
    <property type="protein sequence ID" value="NYD73986.1"/>
    <property type="molecule type" value="Genomic_DNA"/>
</dbReference>
<sequence length="111" mass="12534">MGRLIYGTAPQQYEFDDRTLAHIKIAVVTKLRRHESFLLNWQIPAELGGGRVSLWISRDIPLAFVFSGSRPPRLNERWMDALLRTSQRTGGMVIVSEAEAEAVADHSERGD</sequence>
<dbReference type="Proteomes" id="UP000589620">
    <property type="component" value="Unassembled WGS sequence"/>
</dbReference>
<evidence type="ECO:0000313" key="2">
    <source>
        <dbReference type="EMBL" id="NYD73986.1"/>
    </source>
</evidence>
<reference evidence="2 3" key="1">
    <citation type="submission" date="2020-07" db="EMBL/GenBank/DDBJ databases">
        <title>Sequencing the genomes of 1000 actinobacteria strains.</title>
        <authorList>
            <person name="Klenk H.-P."/>
        </authorList>
    </citation>
    <scope>NUCLEOTIDE SEQUENCE [LARGE SCALE GENOMIC DNA]</scope>
    <source>
        <strain evidence="2 3">DSM 23871</strain>
    </source>
</reference>
<keyword evidence="3" id="KW-1185">Reference proteome</keyword>
<dbReference type="InterPro" id="IPR057204">
    <property type="entry name" value="DUF7882"/>
</dbReference>